<sequence length="541" mass="63715">MKTAAKLSFPKLQNEYLANILRQLVSQHTIVQVFFTGEPSPLFSQLIIHTEKNTSVQELRQSKWVAKVKTQYQINVCFIYSSKLHHQYALGAPFTAFYCRPAAVIYQNEELEEAVFSTGEWKKYKKKLNAYQNNFYHDHELQKWQIKNLMAEGASNSVFTSYARLLEYDLQCLEELYTGNTCCTLSLDERIRNLTACIPEIQKYFVQNNRNHYFLTALFEKAKQAASEGDAIYKDEMYQAVENSEQNLLRLATERFDELKKQIKKEAAKKHEVPCQIENKPKESILDATIENILNSVEVEQIYAFHQITYGEKTTYYLLLIADTVGNEKVRTLTHSLKSKLGDQYDFVLLSHSRYWIQNNLYQYQHFFSGIIQEQNLIWSSNPYHPDLHWEAPFEPSHADLYFHYKAAKNVAFQFFAIAGNPKQNYQGLDYLFALFFLSFCRTYIFVKTYYLPHYLSAQSLWQLCSYADPDIRKYHYLLEQFPTDIFLYTDKHMSLHHKLSKLSKEQVSQMNLIVEKLIFELHHLVIEGKLIYSDKDEDEE</sequence>
<protein>
    <submittedName>
        <fullName evidence="2">Uncharacterized protein</fullName>
    </submittedName>
</protein>
<accession>A0A2V4BI79</accession>
<gene>
    <name evidence="2" type="ORF">DMB65_21715</name>
</gene>
<evidence type="ECO:0000256" key="1">
    <source>
        <dbReference type="SAM" id="Coils"/>
    </source>
</evidence>
<reference evidence="2 3" key="1">
    <citation type="submission" date="2018-05" db="EMBL/GenBank/DDBJ databases">
        <title>Flavobacterium sp. strain IMCC34759, incomplete genome.</title>
        <authorList>
            <person name="Joung Y."/>
            <person name="Cho J."/>
        </authorList>
    </citation>
    <scope>NUCLEOTIDE SEQUENCE [LARGE SCALE GENOMIC DNA]</scope>
    <source>
        <strain evidence="2 3">IMCC34759</strain>
    </source>
</reference>
<evidence type="ECO:0000313" key="3">
    <source>
        <dbReference type="Proteomes" id="UP000247903"/>
    </source>
</evidence>
<name>A0A2V4BI79_9FLAO</name>
<dbReference type="EMBL" id="QJHK01000037">
    <property type="protein sequence ID" value="PXY38678.1"/>
    <property type="molecule type" value="Genomic_DNA"/>
</dbReference>
<evidence type="ECO:0000313" key="2">
    <source>
        <dbReference type="EMBL" id="PXY38678.1"/>
    </source>
</evidence>
<dbReference type="AlphaFoldDB" id="A0A2V4BI79"/>
<dbReference type="RefSeq" id="WP_110308713.1">
    <property type="nucleotide sequence ID" value="NZ_QJHK01000037.1"/>
</dbReference>
<keyword evidence="3" id="KW-1185">Reference proteome</keyword>
<proteinExistence type="predicted"/>
<keyword evidence="1" id="KW-0175">Coiled coil</keyword>
<comment type="caution">
    <text evidence="2">The sequence shown here is derived from an EMBL/GenBank/DDBJ whole genome shotgun (WGS) entry which is preliminary data.</text>
</comment>
<organism evidence="2 3">
    <name type="scientific">Flavobacterium cheongpyeongense</name>
    <dbReference type="NCBI Taxonomy" id="2212651"/>
    <lineage>
        <taxon>Bacteria</taxon>
        <taxon>Pseudomonadati</taxon>
        <taxon>Bacteroidota</taxon>
        <taxon>Flavobacteriia</taxon>
        <taxon>Flavobacteriales</taxon>
        <taxon>Flavobacteriaceae</taxon>
        <taxon>Flavobacterium</taxon>
    </lineage>
</organism>
<feature type="coiled-coil region" evidence="1">
    <location>
        <begin position="234"/>
        <end position="269"/>
    </location>
</feature>
<dbReference type="OrthoDB" id="1231908at2"/>
<dbReference type="Proteomes" id="UP000247903">
    <property type="component" value="Unassembled WGS sequence"/>
</dbReference>